<reference evidence="1" key="4">
    <citation type="journal article" date="2021" name="PeerJ">
        <title>Extensive microbial diversity within the chicken gut microbiome revealed by metagenomics and culture.</title>
        <authorList>
            <person name="Gilroy R."/>
            <person name="Ravi A."/>
            <person name="Getino M."/>
            <person name="Pursley I."/>
            <person name="Horton D.L."/>
            <person name="Alikhan N.F."/>
            <person name="Baker D."/>
            <person name="Gharbi K."/>
            <person name="Hall N."/>
            <person name="Watson M."/>
            <person name="Adriaenssens E.M."/>
            <person name="Foster-Nyarko E."/>
            <person name="Jarju S."/>
            <person name="Secka A."/>
            <person name="Antonio M."/>
            <person name="Oren A."/>
            <person name="Chaudhuri R.R."/>
            <person name="La Ragione R."/>
            <person name="Hildebrand F."/>
            <person name="Pallen M.J."/>
        </authorList>
    </citation>
    <scope>NUCLEOTIDE SEQUENCE</scope>
    <source>
        <strain evidence="1">CHK174-6876</strain>
    </source>
</reference>
<dbReference type="RefSeq" id="WP_010495422.1">
    <property type="nucleotide sequence ID" value="NZ_CP173417.1"/>
</dbReference>
<evidence type="ECO:0000313" key="5">
    <source>
        <dbReference type="Proteomes" id="UP000190935"/>
    </source>
</evidence>
<gene>
    <name evidence="2" type="ORF">IV43_GL002273</name>
    <name evidence="1" type="ORF">K8V00_01195</name>
    <name evidence="3" type="ORF">LAC1533_0125</name>
</gene>
<dbReference type="OrthoDB" id="9930511at2"/>
<reference evidence="1" key="5">
    <citation type="submission" date="2021-09" db="EMBL/GenBank/DDBJ databases">
        <authorList>
            <person name="Gilroy R."/>
        </authorList>
    </citation>
    <scope>NUCLEOTIDE SEQUENCE</scope>
    <source>
        <strain evidence="1">CHK174-6876</strain>
    </source>
</reference>
<accession>A0A0R2JV58</accession>
<reference evidence="3" key="2">
    <citation type="submission" date="2016-11" db="EMBL/GenBank/DDBJ databases">
        <authorList>
            <person name="Jaros S."/>
            <person name="Januszkiewicz K."/>
            <person name="Wedrychowicz H."/>
        </authorList>
    </citation>
    <scope>NUCLEOTIDE SEQUENCE [LARGE SCALE GENOMIC DNA]</scope>
    <source>
        <strain evidence="3">ACA-DC 1533</strain>
    </source>
</reference>
<dbReference type="AlphaFoldDB" id="A0A0R2JV58"/>
<dbReference type="KEGG" id="laca:LAC1533_0125"/>
<dbReference type="EMBL" id="LT630287">
    <property type="protein sequence ID" value="SFV39545.1"/>
    <property type="molecule type" value="Genomic_DNA"/>
</dbReference>
<dbReference type="GeneID" id="95348229"/>
<evidence type="ECO:0000313" key="2">
    <source>
        <dbReference type="EMBL" id="KRN80943.1"/>
    </source>
</evidence>
<reference evidence="2 4" key="1">
    <citation type="journal article" date="2015" name="Genome Announc.">
        <title>Expanding the biotechnology potential of lactobacilli through comparative genomics of 213 strains and associated genera.</title>
        <authorList>
            <person name="Sun Z."/>
            <person name="Harris H.M."/>
            <person name="McCann A."/>
            <person name="Guo C."/>
            <person name="Argimon S."/>
            <person name="Zhang W."/>
            <person name="Yang X."/>
            <person name="Jeffery I.B."/>
            <person name="Cooney J.C."/>
            <person name="Kagawa T.F."/>
            <person name="Liu W."/>
            <person name="Song Y."/>
            <person name="Salvetti E."/>
            <person name="Wrobel A."/>
            <person name="Rasinkangas P."/>
            <person name="Parkhill J."/>
            <person name="Rea M.C."/>
            <person name="O'Sullivan O."/>
            <person name="Ritari J."/>
            <person name="Douillard F.P."/>
            <person name="Paul Ross R."/>
            <person name="Yang R."/>
            <person name="Briner A.E."/>
            <person name="Felis G.E."/>
            <person name="de Vos W.M."/>
            <person name="Barrangou R."/>
            <person name="Klaenhammer T.R."/>
            <person name="Caufield P.W."/>
            <person name="Cui Y."/>
            <person name="Zhang H."/>
            <person name="O'Toole P.W."/>
        </authorList>
    </citation>
    <scope>NUCLEOTIDE SEQUENCE [LARGE SCALE GENOMIC DNA]</scope>
    <source>
        <strain evidence="2 4">DSM 15353</strain>
    </source>
</reference>
<proteinExistence type="predicted"/>
<dbReference type="Proteomes" id="UP000051491">
    <property type="component" value="Unassembled WGS sequence"/>
</dbReference>
<dbReference type="Proteomes" id="UP000190935">
    <property type="component" value="Chromosome I"/>
</dbReference>
<evidence type="ECO:0000313" key="4">
    <source>
        <dbReference type="Proteomes" id="UP000051491"/>
    </source>
</evidence>
<dbReference type="EMBL" id="JQBK01000099">
    <property type="protein sequence ID" value="KRN80943.1"/>
    <property type="molecule type" value="Genomic_DNA"/>
</dbReference>
<protein>
    <submittedName>
        <fullName evidence="2">Uncharacterized protein</fullName>
    </submittedName>
</protein>
<dbReference type="PATRIC" id="fig|89059.3.peg.2395"/>
<name>A0A0R2JV58_9LACO</name>
<dbReference type="Proteomes" id="UP000707535">
    <property type="component" value="Unassembled WGS sequence"/>
</dbReference>
<reference evidence="5" key="3">
    <citation type="submission" date="2016-11" db="EMBL/GenBank/DDBJ databases">
        <authorList>
            <person name="Papadimitriou K."/>
        </authorList>
    </citation>
    <scope>NUCLEOTIDE SEQUENCE [LARGE SCALE GENOMIC DNA]</scope>
    <source>
        <strain evidence="5">ACA-DC 1533</strain>
    </source>
</reference>
<evidence type="ECO:0000313" key="3">
    <source>
        <dbReference type="EMBL" id="SFV39545.1"/>
    </source>
</evidence>
<sequence>MSNYAEIGHLAGYRLYTDPQTLTVMRVFDDESQAQKYVLQTAQFMELLDNVEEYTRQQRNVKTKEEDYRLLAKQRGIEHDLAVWSGK</sequence>
<evidence type="ECO:0000313" key="1">
    <source>
        <dbReference type="EMBL" id="HJE96209.1"/>
    </source>
</evidence>
<dbReference type="EMBL" id="DYXG01000014">
    <property type="protein sequence ID" value="HJE96209.1"/>
    <property type="molecule type" value="Genomic_DNA"/>
</dbReference>
<organism evidence="2 4">
    <name type="scientific">Ligilactobacillus acidipiscis</name>
    <dbReference type="NCBI Taxonomy" id="89059"/>
    <lineage>
        <taxon>Bacteria</taxon>
        <taxon>Bacillati</taxon>
        <taxon>Bacillota</taxon>
        <taxon>Bacilli</taxon>
        <taxon>Lactobacillales</taxon>
        <taxon>Lactobacillaceae</taxon>
        <taxon>Ligilactobacillus</taxon>
    </lineage>
</organism>